<dbReference type="GO" id="GO:0005886">
    <property type="term" value="C:plasma membrane"/>
    <property type="evidence" value="ECO:0007669"/>
    <property type="project" value="UniProtKB-SubCell"/>
</dbReference>
<evidence type="ECO:0000256" key="1">
    <source>
        <dbReference type="ARBA" id="ARBA00004651"/>
    </source>
</evidence>
<dbReference type="GO" id="GO:0009103">
    <property type="term" value="P:lipopolysaccharide biosynthetic process"/>
    <property type="evidence" value="ECO:0007669"/>
    <property type="project" value="UniProtKB-ARBA"/>
</dbReference>
<keyword evidence="3" id="KW-0328">Glycosyltransferase</keyword>
<dbReference type="PANTHER" id="PTHR33908">
    <property type="entry name" value="MANNOSYLTRANSFERASE YKCB-RELATED"/>
    <property type="match status" value="1"/>
</dbReference>
<feature type="transmembrane region" description="Helical" evidence="8">
    <location>
        <begin position="382"/>
        <end position="399"/>
    </location>
</feature>
<feature type="transmembrane region" description="Helical" evidence="8">
    <location>
        <begin position="203"/>
        <end position="231"/>
    </location>
</feature>
<evidence type="ECO:0000313" key="10">
    <source>
        <dbReference type="Proteomes" id="UP000179051"/>
    </source>
</evidence>
<comment type="subcellular location">
    <subcellularLocation>
        <location evidence="1">Cell membrane</location>
        <topology evidence="1">Multi-pass membrane protein</topology>
    </subcellularLocation>
</comment>
<evidence type="ECO:0000256" key="6">
    <source>
        <dbReference type="ARBA" id="ARBA00022989"/>
    </source>
</evidence>
<evidence type="ECO:0000256" key="7">
    <source>
        <dbReference type="ARBA" id="ARBA00023136"/>
    </source>
</evidence>
<dbReference type="PANTHER" id="PTHR33908:SF11">
    <property type="entry name" value="MEMBRANE PROTEIN"/>
    <property type="match status" value="1"/>
</dbReference>
<feature type="transmembrane region" description="Helical" evidence="8">
    <location>
        <begin position="479"/>
        <end position="498"/>
    </location>
</feature>
<name>A0A1F5K5T0_9BACT</name>
<gene>
    <name evidence="9" type="ORF">A3E66_02515</name>
</gene>
<sequence length="513" mass="56872">MESTNIHKKNNYMKKIILNTAIALISFFLLLLIVKGDAGSPIYFQSELDTKLGGPFETSGNNSRYALTKALVDQKTIFFDEKLAKFASPDLVEQDGKFATIFTPGVSFIAAPFYYIGSILGYPQLLTYLTTTLFALLNIFLVASVARKFNVNINLSLISGLIFVFATSALSYANSLTQHHFSTAIILLAILNALQKRTILNNLFFGALVGIGALVDIPNLFFLAPVGIYVLTKHINLSSKLKLKPVFACLIAGVIPFVILFAFYNKQTTGSYTTLSQSIGRSSTFASEETKLIEKKPQGDRPLLPFNTRNQLDGLYILTISNERGIFYYSPILILGVLGLILAYRAKTNNDLLSLLTSIILVNLTLYSMFNDPWGGWAFGPRYLIPASALLSTAIAVSLSRFNKNLLFNSLFFGLLLYSILVNTLGATTTSLVPPKVEAQNLSTQIPYTYEYNFQLAQKNTSSSLIYNLIADKFIDVKTYIFILGILILASINLIYNASSIKNFILRRNYGKR</sequence>
<feature type="transmembrane region" description="Helical" evidence="8">
    <location>
        <begin position="326"/>
        <end position="345"/>
    </location>
</feature>
<evidence type="ECO:0000256" key="5">
    <source>
        <dbReference type="ARBA" id="ARBA00022692"/>
    </source>
</evidence>
<evidence type="ECO:0000313" key="9">
    <source>
        <dbReference type="EMBL" id="OGE36090.1"/>
    </source>
</evidence>
<feature type="transmembrane region" description="Helical" evidence="8">
    <location>
        <begin position="180"/>
        <end position="197"/>
    </location>
</feature>
<evidence type="ECO:0008006" key="11">
    <source>
        <dbReference type="Google" id="ProtNLM"/>
    </source>
</evidence>
<protein>
    <recommendedName>
        <fullName evidence="11">Glycosyltransferase RgtA/B/C/D-like domain-containing protein</fullName>
    </recommendedName>
</protein>
<feature type="transmembrane region" description="Helical" evidence="8">
    <location>
        <begin position="16"/>
        <end position="34"/>
    </location>
</feature>
<dbReference type="GO" id="GO:0016763">
    <property type="term" value="F:pentosyltransferase activity"/>
    <property type="evidence" value="ECO:0007669"/>
    <property type="project" value="TreeGrafter"/>
</dbReference>
<proteinExistence type="predicted"/>
<evidence type="ECO:0000256" key="4">
    <source>
        <dbReference type="ARBA" id="ARBA00022679"/>
    </source>
</evidence>
<keyword evidence="4" id="KW-0808">Transferase</keyword>
<feature type="transmembrane region" description="Helical" evidence="8">
    <location>
        <begin position="406"/>
        <end position="426"/>
    </location>
</feature>
<evidence type="ECO:0000256" key="3">
    <source>
        <dbReference type="ARBA" id="ARBA00022676"/>
    </source>
</evidence>
<evidence type="ECO:0000256" key="2">
    <source>
        <dbReference type="ARBA" id="ARBA00022475"/>
    </source>
</evidence>
<keyword evidence="2" id="KW-1003">Cell membrane</keyword>
<keyword evidence="7 8" id="KW-0472">Membrane</keyword>
<feature type="transmembrane region" description="Helical" evidence="8">
    <location>
        <begin position="243"/>
        <end position="264"/>
    </location>
</feature>
<organism evidence="9 10">
    <name type="scientific">Candidatus Daviesbacteria bacterium RIFCSPHIGHO2_12_FULL_37_16</name>
    <dbReference type="NCBI Taxonomy" id="1797778"/>
    <lineage>
        <taxon>Bacteria</taxon>
        <taxon>Candidatus Daviesiibacteriota</taxon>
    </lineage>
</organism>
<keyword evidence="6 8" id="KW-1133">Transmembrane helix</keyword>
<dbReference type="Proteomes" id="UP000179051">
    <property type="component" value="Unassembled WGS sequence"/>
</dbReference>
<comment type="caution">
    <text evidence="9">The sequence shown here is derived from an EMBL/GenBank/DDBJ whole genome shotgun (WGS) entry which is preliminary data.</text>
</comment>
<dbReference type="AlphaFoldDB" id="A0A1F5K5T0"/>
<dbReference type="InterPro" id="IPR050297">
    <property type="entry name" value="LipidA_mod_glycosyltrf_83"/>
</dbReference>
<evidence type="ECO:0000256" key="8">
    <source>
        <dbReference type="SAM" id="Phobius"/>
    </source>
</evidence>
<accession>A0A1F5K5T0</accession>
<feature type="transmembrane region" description="Helical" evidence="8">
    <location>
        <begin position="125"/>
        <end position="146"/>
    </location>
</feature>
<dbReference type="EMBL" id="MFDF01000007">
    <property type="protein sequence ID" value="OGE36090.1"/>
    <property type="molecule type" value="Genomic_DNA"/>
</dbReference>
<reference evidence="9 10" key="1">
    <citation type="journal article" date="2016" name="Nat. Commun.">
        <title>Thousands of microbial genomes shed light on interconnected biogeochemical processes in an aquifer system.</title>
        <authorList>
            <person name="Anantharaman K."/>
            <person name="Brown C.T."/>
            <person name="Hug L.A."/>
            <person name="Sharon I."/>
            <person name="Castelle C.J."/>
            <person name="Probst A.J."/>
            <person name="Thomas B.C."/>
            <person name="Singh A."/>
            <person name="Wilkins M.J."/>
            <person name="Karaoz U."/>
            <person name="Brodie E.L."/>
            <person name="Williams K.H."/>
            <person name="Hubbard S.S."/>
            <person name="Banfield J.F."/>
        </authorList>
    </citation>
    <scope>NUCLEOTIDE SEQUENCE [LARGE SCALE GENOMIC DNA]</scope>
</reference>
<keyword evidence="5 8" id="KW-0812">Transmembrane</keyword>
<feature type="transmembrane region" description="Helical" evidence="8">
    <location>
        <begin position="152"/>
        <end position="173"/>
    </location>
</feature>